<evidence type="ECO:0000313" key="2">
    <source>
        <dbReference type="EMBL" id="GMR51833.1"/>
    </source>
</evidence>
<keyword evidence="3" id="KW-1185">Reference proteome</keyword>
<protein>
    <submittedName>
        <fullName evidence="2">Uncharacterized protein</fullName>
    </submittedName>
</protein>
<feature type="region of interest" description="Disordered" evidence="1">
    <location>
        <begin position="155"/>
        <end position="260"/>
    </location>
</feature>
<feature type="region of interest" description="Disordered" evidence="1">
    <location>
        <begin position="1"/>
        <end position="88"/>
    </location>
</feature>
<feature type="compositionally biased region" description="Basic and acidic residues" evidence="1">
    <location>
        <begin position="1"/>
        <end position="12"/>
    </location>
</feature>
<dbReference type="AlphaFoldDB" id="A0AAN5CVZ9"/>
<proteinExistence type="predicted"/>
<evidence type="ECO:0000313" key="3">
    <source>
        <dbReference type="Proteomes" id="UP001328107"/>
    </source>
</evidence>
<gene>
    <name evidence="2" type="ORF">PMAYCL1PPCAC_22028</name>
</gene>
<sequence>EIERRLRERNDIRLGAAVSPDERAESGDQRTSLAPPRSERRYSMLPLLESTPLRTRAPGVSRRPADAATSAARRSLAKDMPPERVSVGVGTSARDLPEEEHHELASTGVQCELEESSLSSRGAFVLSTSGEESSSFGQVPDRLLLQHVSVRLVQPEAGAAPETPTPRPRTTAPRVSDASAAFRVREATISSSDDGGLQLPPLAQPRAPAHASRLSSPDSMIRGLLLEAEGAPPARMYPSSDESGEEAENTLENLESIRED</sequence>
<dbReference type="Proteomes" id="UP001328107">
    <property type="component" value="Unassembled WGS sequence"/>
</dbReference>
<name>A0AAN5CVZ9_9BILA</name>
<accession>A0AAN5CVZ9</accession>
<feature type="non-terminal residue" evidence="2">
    <location>
        <position position="1"/>
    </location>
</feature>
<organism evidence="2 3">
    <name type="scientific">Pristionchus mayeri</name>
    <dbReference type="NCBI Taxonomy" id="1317129"/>
    <lineage>
        <taxon>Eukaryota</taxon>
        <taxon>Metazoa</taxon>
        <taxon>Ecdysozoa</taxon>
        <taxon>Nematoda</taxon>
        <taxon>Chromadorea</taxon>
        <taxon>Rhabditida</taxon>
        <taxon>Rhabditina</taxon>
        <taxon>Diplogasteromorpha</taxon>
        <taxon>Diplogasteroidea</taxon>
        <taxon>Neodiplogasteridae</taxon>
        <taxon>Pristionchus</taxon>
    </lineage>
</organism>
<dbReference type="EMBL" id="BTRK01000005">
    <property type="protein sequence ID" value="GMR51833.1"/>
    <property type="molecule type" value="Genomic_DNA"/>
</dbReference>
<reference evidence="3" key="1">
    <citation type="submission" date="2022-10" db="EMBL/GenBank/DDBJ databases">
        <title>Genome assembly of Pristionchus species.</title>
        <authorList>
            <person name="Yoshida K."/>
            <person name="Sommer R.J."/>
        </authorList>
    </citation>
    <scope>NUCLEOTIDE SEQUENCE [LARGE SCALE GENOMIC DNA]</scope>
    <source>
        <strain evidence="3">RS5460</strain>
    </source>
</reference>
<evidence type="ECO:0000256" key="1">
    <source>
        <dbReference type="SAM" id="MobiDB-lite"/>
    </source>
</evidence>
<feature type="compositionally biased region" description="Low complexity" evidence="1">
    <location>
        <begin position="155"/>
        <end position="174"/>
    </location>
</feature>
<comment type="caution">
    <text evidence="2">The sequence shown here is derived from an EMBL/GenBank/DDBJ whole genome shotgun (WGS) entry which is preliminary data.</text>
</comment>
<feature type="compositionally biased region" description="Low complexity" evidence="1">
    <location>
        <begin position="197"/>
        <end position="211"/>
    </location>
</feature>